<dbReference type="InterPro" id="IPR023696">
    <property type="entry name" value="Ureohydrolase_dom_sf"/>
</dbReference>
<sequence length="206" mass="21981">MASSVSNAFALVRPPGHHATPNRSMGFCLFNNVAIAARYLQREHGVGRVAIIDWDVHHGNGTQDIFYDDPSVFFFSAHQVPLYPGTGMANETGTGDAVGTTLNIPMRPGSEPSDYIEAFQNTLKPALLDFSPDFLIISAGFDAHCLDPLAAINMTADGFASLTDILCEIAAETCEGRLISALEGGYDLKGLSESVVAHVGRLMAHA</sequence>
<dbReference type="PANTHER" id="PTHR10625:SF10">
    <property type="entry name" value="HISTONE DEACETYLASE HDAC1"/>
    <property type="match status" value="1"/>
</dbReference>
<dbReference type="PANTHER" id="PTHR10625">
    <property type="entry name" value="HISTONE DEACETYLASE HDAC1-RELATED"/>
    <property type="match status" value="1"/>
</dbReference>
<dbReference type="AlphaFoldDB" id="A0AA35S6P3"/>
<dbReference type="InterPro" id="IPR037138">
    <property type="entry name" value="His_deacetylse_dom_sf"/>
</dbReference>
<comment type="caution">
    <text evidence="2">The sequence shown here is derived from an EMBL/GenBank/DDBJ whole genome shotgun (WGS) entry which is preliminary data.</text>
</comment>
<dbReference type="Gene3D" id="3.40.800.20">
    <property type="entry name" value="Histone deacetylase domain"/>
    <property type="match status" value="1"/>
</dbReference>
<name>A0AA35S6P3_GEOBA</name>
<proteinExistence type="predicted"/>
<dbReference type="Pfam" id="PF00850">
    <property type="entry name" value="Hist_deacetyl"/>
    <property type="match status" value="1"/>
</dbReference>
<dbReference type="PRINTS" id="PR01270">
    <property type="entry name" value="HDASUPER"/>
</dbReference>
<dbReference type="SUPFAM" id="SSF52768">
    <property type="entry name" value="Arginase/deacetylase"/>
    <property type="match status" value="1"/>
</dbReference>
<dbReference type="GO" id="GO:0004407">
    <property type="term" value="F:histone deacetylase activity"/>
    <property type="evidence" value="ECO:0007669"/>
    <property type="project" value="TreeGrafter"/>
</dbReference>
<keyword evidence="3" id="KW-1185">Reference proteome</keyword>
<dbReference type="InterPro" id="IPR023801">
    <property type="entry name" value="His_deacetylse_dom"/>
</dbReference>
<protein>
    <submittedName>
        <fullName evidence="2">Histone deacetylase 14</fullName>
    </submittedName>
</protein>
<feature type="domain" description="Histone deacetylase" evidence="1">
    <location>
        <begin position="2"/>
        <end position="200"/>
    </location>
</feature>
<dbReference type="GO" id="GO:0040029">
    <property type="term" value="P:epigenetic regulation of gene expression"/>
    <property type="evidence" value="ECO:0007669"/>
    <property type="project" value="TreeGrafter"/>
</dbReference>
<dbReference type="Proteomes" id="UP001174909">
    <property type="component" value="Unassembled WGS sequence"/>
</dbReference>
<dbReference type="InterPro" id="IPR000286">
    <property type="entry name" value="HDACs"/>
</dbReference>
<organism evidence="2 3">
    <name type="scientific">Geodia barretti</name>
    <name type="common">Barrett's horny sponge</name>
    <dbReference type="NCBI Taxonomy" id="519541"/>
    <lineage>
        <taxon>Eukaryota</taxon>
        <taxon>Metazoa</taxon>
        <taxon>Porifera</taxon>
        <taxon>Demospongiae</taxon>
        <taxon>Heteroscleromorpha</taxon>
        <taxon>Tetractinellida</taxon>
        <taxon>Astrophorina</taxon>
        <taxon>Geodiidae</taxon>
        <taxon>Geodia</taxon>
    </lineage>
</organism>
<gene>
    <name evidence="2" type="ORF">GBAR_LOCUS13432</name>
</gene>
<evidence type="ECO:0000259" key="1">
    <source>
        <dbReference type="Pfam" id="PF00850"/>
    </source>
</evidence>
<reference evidence="2" key="1">
    <citation type="submission" date="2023-03" db="EMBL/GenBank/DDBJ databases">
        <authorList>
            <person name="Steffen K."/>
            <person name="Cardenas P."/>
        </authorList>
    </citation>
    <scope>NUCLEOTIDE SEQUENCE</scope>
</reference>
<accession>A0AA35S6P3</accession>
<evidence type="ECO:0000313" key="3">
    <source>
        <dbReference type="Proteomes" id="UP001174909"/>
    </source>
</evidence>
<evidence type="ECO:0000313" key="2">
    <source>
        <dbReference type="EMBL" id="CAI8022926.1"/>
    </source>
</evidence>
<dbReference type="EMBL" id="CASHTH010001984">
    <property type="protein sequence ID" value="CAI8022926.1"/>
    <property type="molecule type" value="Genomic_DNA"/>
</dbReference>
<dbReference type="CDD" id="cd09992">
    <property type="entry name" value="HDAC_classII"/>
    <property type="match status" value="1"/>
</dbReference>